<dbReference type="GO" id="GO:0042562">
    <property type="term" value="F:hormone binding"/>
    <property type="evidence" value="ECO:0007669"/>
    <property type="project" value="TreeGrafter"/>
</dbReference>
<dbReference type="SUPFAM" id="SSF57424">
    <property type="entry name" value="LDL receptor-like module"/>
    <property type="match status" value="10"/>
</dbReference>
<dbReference type="InterPro" id="IPR001881">
    <property type="entry name" value="EGF-like_Ca-bd_dom"/>
</dbReference>
<feature type="disulfide bond" evidence="13">
    <location>
        <begin position="185"/>
        <end position="195"/>
    </location>
</feature>
<dbReference type="InterPro" id="IPR011042">
    <property type="entry name" value="6-blade_b-propeller_TolB-like"/>
</dbReference>
<dbReference type="PROSITE" id="PS51120">
    <property type="entry name" value="LDLRB"/>
    <property type="match status" value="5"/>
</dbReference>
<dbReference type="InterPro" id="IPR009030">
    <property type="entry name" value="Growth_fac_rcpt_cys_sf"/>
</dbReference>
<dbReference type="SMART" id="SM00181">
    <property type="entry name" value="EGF"/>
    <property type="match status" value="7"/>
</dbReference>
<evidence type="ECO:0000256" key="12">
    <source>
        <dbReference type="ARBA" id="ARBA00023180"/>
    </source>
</evidence>
<name>A0A8X6EWI9_TRICU</name>
<feature type="disulfide bond" evidence="14">
    <location>
        <begin position="1051"/>
        <end position="1069"/>
    </location>
</feature>
<evidence type="ECO:0000256" key="8">
    <source>
        <dbReference type="ARBA" id="ARBA00022989"/>
    </source>
</evidence>
<dbReference type="SUPFAM" id="SSF63825">
    <property type="entry name" value="YWTD domain"/>
    <property type="match status" value="3"/>
</dbReference>
<dbReference type="SMART" id="SM00192">
    <property type="entry name" value="LDLa"/>
    <property type="match status" value="10"/>
</dbReference>
<evidence type="ECO:0000256" key="3">
    <source>
        <dbReference type="ARBA" id="ARBA00022536"/>
    </source>
</evidence>
<feature type="repeat" description="LDL-receptor class B" evidence="15">
    <location>
        <begin position="264"/>
        <end position="307"/>
    </location>
</feature>
<keyword evidence="7" id="KW-0677">Repeat</keyword>
<dbReference type="InterPro" id="IPR026823">
    <property type="entry name" value="cEGF"/>
</dbReference>
<feature type="disulfide bond" evidence="14">
    <location>
        <begin position="74"/>
        <end position="92"/>
    </location>
</feature>
<evidence type="ECO:0000256" key="11">
    <source>
        <dbReference type="ARBA" id="ARBA00023170"/>
    </source>
</evidence>
<evidence type="ECO:0000256" key="9">
    <source>
        <dbReference type="ARBA" id="ARBA00023136"/>
    </source>
</evidence>
<feature type="disulfide bond" evidence="14">
    <location>
        <begin position="1009"/>
        <end position="1027"/>
    </location>
</feature>
<dbReference type="InterPro" id="IPR023415">
    <property type="entry name" value="LDLR_class-A_CS"/>
</dbReference>
<accession>A0A8X6EWI9</accession>
<dbReference type="Pfam" id="PF14670">
    <property type="entry name" value="FXa_inhibition"/>
    <property type="match status" value="1"/>
</dbReference>
<dbReference type="PROSITE" id="PS00010">
    <property type="entry name" value="ASX_HYDROXYL"/>
    <property type="match status" value="1"/>
</dbReference>
<evidence type="ECO:0000259" key="16">
    <source>
        <dbReference type="PROSITE" id="PS50026"/>
    </source>
</evidence>
<dbReference type="InterPro" id="IPR049883">
    <property type="entry name" value="NOTCH1_EGF-like"/>
</dbReference>
<comment type="caution">
    <text evidence="17">The sequence shown here is derived from an EMBL/GenBank/DDBJ whole genome shotgun (WGS) entry which is preliminary data.</text>
</comment>
<evidence type="ECO:0000256" key="5">
    <source>
        <dbReference type="ARBA" id="ARBA00022692"/>
    </source>
</evidence>
<dbReference type="SMART" id="SM00179">
    <property type="entry name" value="EGF_CA"/>
    <property type="match status" value="3"/>
</dbReference>
<comment type="subcellular location">
    <subcellularLocation>
        <location evidence="1">Cell membrane</location>
        <topology evidence="1">Single-pass type I membrane protein</topology>
    </subcellularLocation>
</comment>
<dbReference type="OrthoDB" id="8831087at2759"/>
<keyword evidence="18" id="KW-1185">Reference proteome</keyword>
<dbReference type="Gene3D" id="2.10.25.10">
    <property type="entry name" value="Laminin"/>
    <property type="match status" value="4"/>
</dbReference>
<keyword evidence="9" id="KW-0472">Membrane</keyword>
<dbReference type="GO" id="GO:0006898">
    <property type="term" value="P:receptor-mediated endocytosis"/>
    <property type="evidence" value="ECO:0007669"/>
    <property type="project" value="TreeGrafter"/>
</dbReference>
<keyword evidence="2" id="KW-1003">Cell membrane</keyword>
<dbReference type="Gene3D" id="2.120.10.30">
    <property type="entry name" value="TolB, C-terminal domain"/>
    <property type="match status" value="3"/>
</dbReference>
<dbReference type="InterPro" id="IPR000742">
    <property type="entry name" value="EGF"/>
</dbReference>
<dbReference type="Pfam" id="PF07645">
    <property type="entry name" value="EGF_CA"/>
    <property type="match status" value="2"/>
</dbReference>
<dbReference type="InterPro" id="IPR002172">
    <property type="entry name" value="LDrepeatLR_classA_rpt"/>
</dbReference>
<evidence type="ECO:0000256" key="2">
    <source>
        <dbReference type="ARBA" id="ARBA00022475"/>
    </source>
</evidence>
<dbReference type="SMART" id="SM00135">
    <property type="entry name" value="LY"/>
    <property type="match status" value="14"/>
</dbReference>
<evidence type="ECO:0000256" key="14">
    <source>
        <dbReference type="PROSITE-ProRule" id="PRU00124"/>
    </source>
</evidence>
<dbReference type="InterPro" id="IPR051221">
    <property type="entry name" value="LDLR-related"/>
</dbReference>
<dbReference type="Pfam" id="PF12662">
    <property type="entry name" value="cEGF"/>
    <property type="match status" value="1"/>
</dbReference>
<dbReference type="SUPFAM" id="SSF57184">
    <property type="entry name" value="Growth factor receptor domain"/>
    <property type="match status" value="1"/>
</dbReference>
<feature type="disulfide bond" evidence="14">
    <location>
        <begin position="900"/>
        <end position="915"/>
    </location>
</feature>
<dbReference type="InterPro" id="IPR036055">
    <property type="entry name" value="LDL_receptor-like_sf"/>
</dbReference>
<feature type="disulfide bond" evidence="14">
    <location>
        <begin position="888"/>
        <end position="906"/>
    </location>
</feature>
<evidence type="ECO:0000313" key="17">
    <source>
        <dbReference type="EMBL" id="GFQ64028.1"/>
    </source>
</evidence>
<keyword evidence="8" id="KW-1133">Transmembrane helix</keyword>
<feature type="domain" description="EGF-like" evidence="16">
    <location>
        <begin position="181"/>
        <end position="218"/>
    </location>
</feature>
<evidence type="ECO:0000256" key="7">
    <source>
        <dbReference type="ARBA" id="ARBA00022737"/>
    </source>
</evidence>
<evidence type="ECO:0000256" key="15">
    <source>
        <dbReference type="PROSITE-ProRule" id="PRU00461"/>
    </source>
</evidence>
<evidence type="ECO:0000313" key="18">
    <source>
        <dbReference type="Proteomes" id="UP000887116"/>
    </source>
</evidence>
<dbReference type="PROSITE" id="PS01187">
    <property type="entry name" value="EGF_CA"/>
    <property type="match status" value="2"/>
</dbReference>
<feature type="disulfide bond" evidence="14">
    <location>
        <begin position="107"/>
        <end position="119"/>
    </location>
</feature>
<dbReference type="Gene3D" id="4.10.400.10">
    <property type="entry name" value="Low-density Lipoprotein Receptor"/>
    <property type="match status" value="10"/>
</dbReference>
<dbReference type="FunFam" id="2.10.25.10:FF:000009">
    <property type="entry name" value="Low-density lipoprotein receptor isoform 1"/>
    <property type="match status" value="2"/>
</dbReference>
<evidence type="ECO:0000256" key="6">
    <source>
        <dbReference type="ARBA" id="ARBA00022729"/>
    </source>
</evidence>
<dbReference type="PROSITE" id="PS50068">
    <property type="entry name" value="LDLRA_2"/>
    <property type="match status" value="10"/>
</dbReference>
<protein>
    <submittedName>
        <fullName evidence="17">Putative vitellogenin receptor</fullName>
    </submittedName>
</protein>
<dbReference type="Pfam" id="PF00058">
    <property type="entry name" value="Ldl_recept_b"/>
    <property type="match status" value="5"/>
</dbReference>
<feature type="disulfide bond" evidence="14">
    <location>
        <begin position="940"/>
        <end position="955"/>
    </location>
</feature>
<dbReference type="CDD" id="cd00112">
    <property type="entry name" value="LDLa"/>
    <property type="match status" value="10"/>
</dbReference>
<comment type="caution">
    <text evidence="13">Lacks conserved residue(s) required for the propagation of feature annotation.</text>
</comment>
<dbReference type="PROSITE" id="PS50026">
    <property type="entry name" value="EGF_3"/>
    <property type="match status" value="1"/>
</dbReference>
<dbReference type="SUPFAM" id="SSF57196">
    <property type="entry name" value="EGF/Laminin"/>
    <property type="match status" value="3"/>
</dbReference>
<feature type="disulfide bond" evidence="14">
    <location>
        <begin position="114"/>
        <end position="132"/>
    </location>
</feature>
<dbReference type="PANTHER" id="PTHR22722:SF14">
    <property type="entry name" value="MEGALIN, ISOFORM A"/>
    <property type="match status" value="1"/>
</dbReference>
<dbReference type="GO" id="GO:0005509">
    <property type="term" value="F:calcium ion binding"/>
    <property type="evidence" value="ECO:0007669"/>
    <property type="project" value="InterPro"/>
</dbReference>
<sequence length="1528" mass="170287">MRMQRNWSQCLIVCDLNAKNNSWSPNNPSNPAGNTLARSVRTSGFLLTAPNGLARIHPTADLLQNATQCDGFRCSDNHCIPLQWKCDDQSDCPDESDEEDCPKKQMCPEEEFICSSGMCLNRSQVCDGKKDCSDGSDEGSHCGDVCTNATCSQNCRITPAGPECYCDDGYSLDSNNKTCSDIDECLIEGFCSQECTNIIGSYKCSCLEGYESVNRTCEASGSEPLLIFSNLNEIRAFYLRSKRYFLIQKAVLKAASVDADPLESKIYWIEISNKSSVYAAKIDGTGFSVIINNGLMVPEDIAVDYVARNLYFTDSGLKKVLVCKMDGSMCHTLHDTNIEKPRAIALDPSEGLVYWSDWGNDTAGIYRSGMDGSRRGTLVSKDVGWPNGIAVDHTTNRLYWADAQLSTIEYITLDGKTRKVLLKDEVFHPYSLTVFEDGLYWSDWKTFSLETCNKFTGHKMNAVLRENEKHIMGVHAYHPVLATRTNNPCWSSSCSHMCLIAPLNSYRCVCPPGFTLAANGMTCLINDNFPMLLVNDDDSIYHIRPEVVGSIAVTELPTTHIESIGRLAYDWNSKTLFITDLRKPAIYEVNMTTLMRRELVVNHLVNPGGLAFDSSSKTLYWVDSSKGTVEVISTITSASSELIVDLSKPTDIVLVQNIGKMFISTIGEYPSITMYDMDGKNAKLLNMIIATPVALAVHPAASLLYWADPRAEIISVIDYLDPRSEPTILKSRVENIMSIAVNEKYLYWTDSKHNVLNLLKFNTTHSHTISLPNVKIGPVSRKVIYAAPPVKKRSLGETCANNNGGCSHLCLGSPSGRSCTCAPGMELQKDGMTCKEKECTPDEFRCLGNSKKCVPKEFLCDGVKDCDDGSDEKCEKEPQRCPGNDFRCLNGRCILASWKCDKRDDCGDNSDEIGCPAPVNCSNDQFTCAKGECIPSLWRCDGENDCVDNSDEADCHATACNEETQLRCDHGQCIPKSWACDGTPDCFDNTDERNCSSKPKTCKAKEFKCGDGTCIDETLVCDKRVDCEDGSDERNCSRTNTTCGADGYFTCNDGLCIYIHEVCDGYKDCEGGEEEINCTRTAQQCTFEEYFCANNSRCISKRWICDGDNDCGDAEDENPENCTKRVKPTLPPHKKILDCKEFSCSFSGECIPWSKVCDNVKDCEDLMDEGPLCAKACSGENGGCSQKCQKTPDGTKCFCFPGYSLSYDDVTCEDINECNIPGSCSQFCNNTKGGFKCYCAEGFFLEHDHRKCKADGGPATFVYLLPDQIRGIDLSTGSQRVLVSDFSADMRGMDYDASEGIIFWSDWKDGTINSYTLNGNKRDILLTSSIRPLFLRWDWIARNIYYTDDLANIVACSRDGKYCDVVMPKVDININSFELAPRSRVMFWSVWGTTHRQNAGIIERAELDGSHRVQIVKERLLWPQSVTVDHIMEMIYWIDTKINVMECADFHGLKRRAVVSEGLYHPFSMATFEDYVYWADWGTDSFIRCDKFGGRNCIVLRRGNVKSEVSMVVHKLNQPKGKSVISKY</sequence>
<evidence type="ECO:0000256" key="1">
    <source>
        <dbReference type="ARBA" id="ARBA00004251"/>
    </source>
</evidence>
<feature type="disulfide bond" evidence="14">
    <location>
        <begin position="1063"/>
        <end position="1078"/>
    </location>
</feature>
<dbReference type="FunFam" id="2.120.10.30:FF:000241">
    <property type="entry name" value="Low-density lipoprotein receptor-related protein 6"/>
    <property type="match status" value="2"/>
</dbReference>
<keyword evidence="6" id="KW-0732">Signal</keyword>
<dbReference type="Proteomes" id="UP000887116">
    <property type="component" value="Unassembled WGS sequence"/>
</dbReference>
<dbReference type="PROSITE" id="PS01186">
    <property type="entry name" value="EGF_2"/>
    <property type="match status" value="2"/>
</dbReference>
<gene>
    <name evidence="17" type="primary">yl</name>
    <name evidence="17" type="ORF">TNCT_631451</name>
</gene>
<feature type="disulfide bond" evidence="14">
    <location>
        <begin position="86"/>
        <end position="101"/>
    </location>
</feature>
<evidence type="ECO:0000256" key="10">
    <source>
        <dbReference type="ARBA" id="ARBA00023157"/>
    </source>
</evidence>
<dbReference type="PANTHER" id="PTHR22722">
    <property type="entry name" value="LOW-DENSITY LIPOPROTEIN RECEPTOR-RELATED PROTEIN 2-RELATED"/>
    <property type="match status" value="1"/>
</dbReference>
<dbReference type="GO" id="GO:0016324">
    <property type="term" value="C:apical plasma membrane"/>
    <property type="evidence" value="ECO:0007669"/>
    <property type="project" value="TreeGrafter"/>
</dbReference>
<keyword evidence="11 17" id="KW-0675">Receptor</keyword>
<dbReference type="GO" id="GO:0043235">
    <property type="term" value="C:receptor complex"/>
    <property type="evidence" value="ECO:0007669"/>
    <property type="project" value="TreeGrafter"/>
</dbReference>
<evidence type="ECO:0000256" key="4">
    <source>
        <dbReference type="ARBA" id="ARBA00022583"/>
    </source>
</evidence>
<feature type="repeat" description="LDL-receptor class B" evidence="15">
    <location>
        <begin position="351"/>
        <end position="395"/>
    </location>
</feature>
<feature type="disulfide bond" evidence="14">
    <location>
        <begin position="968"/>
        <end position="986"/>
    </location>
</feature>
<feature type="repeat" description="LDL-receptor class B" evidence="15">
    <location>
        <begin position="308"/>
        <end position="350"/>
    </location>
</feature>
<feature type="repeat" description="LDL-receptor class B" evidence="15">
    <location>
        <begin position="1433"/>
        <end position="1475"/>
    </location>
</feature>
<keyword evidence="4" id="KW-0254">Endocytosis</keyword>
<dbReference type="InterPro" id="IPR000033">
    <property type="entry name" value="LDLR_classB_rpt"/>
</dbReference>
<dbReference type="InterPro" id="IPR018097">
    <property type="entry name" value="EGF_Ca-bd_CS"/>
</dbReference>
<dbReference type="EMBL" id="BMAO01019953">
    <property type="protein sequence ID" value="GFQ64028.1"/>
    <property type="molecule type" value="Genomic_DNA"/>
</dbReference>
<keyword evidence="12" id="KW-0325">Glycoprotein</keyword>
<feature type="disulfide bond" evidence="14">
    <location>
        <begin position="921"/>
        <end position="933"/>
    </location>
</feature>
<feature type="disulfide bond" evidence="14">
    <location>
        <begin position="1021"/>
        <end position="1036"/>
    </location>
</feature>
<proteinExistence type="predicted"/>
<dbReference type="FunFam" id="4.10.400.10:FF:000034">
    <property type="entry name" value="Low-density lipoprotein receptor-related protein 2"/>
    <property type="match status" value="2"/>
</dbReference>
<reference evidence="17" key="1">
    <citation type="submission" date="2020-07" db="EMBL/GenBank/DDBJ databases">
        <title>Multicomponent nature underlies the extraordinary mechanical properties of spider dragline silk.</title>
        <authorList>
            <person name="Kono N."/>
            <person name="Nakamura H."/>
            <person name="Mori M."/>
            <person name="Yoshida Y."/>
            <person name="Ohtoshi R."/>
            <person name="Malay A.D."/>
            <person name="Moran D.A.P."/>
            <person name="Tomita M."/>
            <person name="Numata K."/>
            <person name="Arakawa K."/>
        </authorList>
    </citation>
    <scope>NUCLEOTIDE SEQUENCE</scope>
</reference>
<organism evidence="17 18">
    <name type="scientific">Trichonephila clavata</name>
    <name type="common">Joro spider</name>
    <name type="synonym">Nephila clavata</name>
    <dbReference type="NCBI Taxonomy" id="2740835"/>
    <lineage>
        <taxon>Eukaryota</taxon>
        <taxon>Metazoa</taxon>
        <taxon>Ecdysozoa</taxon>
        <taxon>Arthropoda</taxon>
        <taxon>Chelicerata</taxon>
        <taxon>Arachnida</taxon>
        <taxon>Araneae</taxon>
        <taxon>Araneomorphae</taxon>
        <taxon>Entelegynae</taxon>
        <taxon>Araneoidea</taxon>
        <taxon>Nephilidae</taxon>
        <taxon>Trichonephila</taxon>
    </lineage>
</organism>
<dbReference type="PRINTS" id="PR00261">
    <property type="entry name" value="LDLRECEPTOR"/>
</dbReference>
<feature type="disulfide bond" evidence="14">
    <location>
        <begin position="1002"/>
        <end position="1014"/>
    </location>
</feature>
<dbReference type="FunFam" id="4.10.400.10:FF:000011">
    <property type="entry name" value="Low-density lipoprotein receptor-related protein 1"/>
    <property type="match status" value="2"/>
</dbReference>
<dbReference type="CDD" id="cd00054">
    <property type="entry name" value="EGF_CA"/>
    <property type="match status" value="2"/>
</dbReference>
<feature type="disulfide bond" evidence="14">
    <location>
        <begin position="928"/>
        <end position="946"/>
    </location>
</feature>
<keyword evidence="5" id="KW-0812">Transmembrane</keyword>
<feature type="disulfide bond" evidence="14">
    <location>
        <begin position="980"/>
        <end position="995"/>
    </location>
</feature>
<feature type="disulfide bond" evidence="14">
    <location>
        <begin position="881"/>
        <end position="893"/>
    </location>
</feature>
<dbReference type="InterPro" id="IPR000152">
    <property type="entry name" value="EGF-type_Asp/Asn_hydroxyl_site"/>
</dbReference>
<dbReference type="Pfam" id="PF00057">
    <property type="entry name" value="Ldl_recept_a"/>
    <property type="match status" value="9"/>
</dbReference>
<keyword evidence="10 13" id="KW-1015">Disulfide bond</keyword>
<keyword evidence="3 13" id="KW-0245">EGF-like domain</keyword>
<dbReference type="PROSITE" id="PS01209">
    <property type="entry name" value="LDLRA_1"/>
    <property type="match status" value="5"/>
</dbReference>
<evidence type="ECO:0000256" key="13">
    <source>
        <dbReference type="PROSITE-ProRule" id="PRU00076"/>
    </source>
</evidence>
<feature type="repeat" description="LDL-receptor class B" evidence="15">
    <location>
        <begin position="396"/>
        <end position="438"/>
    </location>
</feature>